<dbReference type="Pfam" id="PF13193">
    <property type="entry name" value="AMP-binding_C"/>
    <property type="match status" value="1"/>
</dbReference>
<feature type="domain" description="AMP-dependent synthetase/ligase" evidence="5">
    <location>
        <begin position="38"/>
        <end position="403"/>
    </location>
</feature>
<proteinExistence type="inferred from homology"/>
<evidence type="ECO:0000313" key="7">
    <source>
        <dbReference type="EMBL" id="PEH38908.1"/>
    </source>
</evidence>
<dbReference type="InterPro" id="IPR000873">
    <property type="entry name" value="AMP-dep_synth/lig_dom"/>
</dbReference>
<evidence type="ECO:0000256" key="3">
    <source>
        <dbReference type="ARBA" id="ARBA00022741"/>
    </source>
</evidence>
<dbReference type="Gene3D" id="3.40.50.12780">
    <property type="entry name" value="N-terminal domain of ligase-like"/>
    <property type="match status" value="1"/>
</dbReference>
<dbReference type="FunFam" id="3.30.300.30:FF:000005">
    <property type="entry name" value="Acyl-coenzyme A synthetase ACSM5, mitochondrial"/>
    <property type="match status" value="1"/>
</dbReference>
<dbReference type="InterPro" id="IPR042099">
    <property type="entry name" value="ANL_N_sf"/>
</dbReference>
<dbReference type="Proteomes" id="UP000220629">
    <property type="component" value="Unassembled WGS sequence"/>
</dbReference>
<dbReference type="GO" id="GO:0016405">
    <property type="term" value="F:CoA-ligase activity"/>
    <property type="evidence" value="ECO:0007669"/>
    <property type="project" value="UniProtKB-ARBA"/>
</dbReference>
<evidence type="ECO:0000313" key="8">
    <source>
        <dbReference type="Proteomes" id="UP000220629"/>
    </source>
</evidence>
<dbReference type="GO" id="GO:0006637">
    <property type="term" value="P:acyl-CoA metabolic process"/>
    <property type="evidence" value="ECO:0007669"/>
    <property type="project" value="TreeGrafter"/>
</dbReference>
<dbReference type="FunFam" id="3.40.50.12780:FF:000063">
    <property type="entry name" value="Acetyl-coenzyme A synthetase"/>
    <property type="match status" value="1"/>
</dbReference>
<dbReference type="GO" id="GO:0006633">
    <property type="term" value="P:fatty acid biosynthetic process"/>
    <property type="evidence" value="ECO:0007669"/>
    <property type="project" value="TreeGrafter"/>
</dbReference>
<gene>
    <name evidence="7" type="ORF">CRM94_31760</name>
</gene>
<organism evidence="7 8">
    <name type="scientific">Burkholderia gladioli</name>
    <name type="common">Pseudomonas marginata</name>
    <name type="synonym">Phytomonas marginata</name>
    <dbReference type="NCBI Taxonomy" id="28095"/>
    <lineage>
        <taxon>Bacteria</taxon>
        <taxon>Pseudomonadati</taxon>
        <taxon>Pseudomonadota</taxon>
        <taxon>Betaproteobacteria</taxon>
        <taxon>Burkholderiales</taxon>
        <taxon>Burkholderiaceae</taxon>
        <taxon>Burkholderia</taxon>
    </lineage>
</organism>
<accession>A0A2A7S5S7</accession>
<evidence type="ECO:0000256" key="1">
    <source>
        <dbReference type="ARBA" id="ARBA00006432"/>
    </source>
</evidence>
<protein>
    <submittedName>
        <fullName evidence="7">AMP-dependent synthetase</fullName>
    </submittedName>
</protein>
<keyword evidence="4" id="KW-0067">ATP-binding</keyword>
<dbReference type="InterPro" id="IPR049515">
    <property type="entry name" value="MACS_put"/>
</dbReference>
<sequence>MLPDADDYPSLLERFAWRIPARYNIGVDVCDRWADGSARLALIDEREDGSVTHYTFDDLKAASNRLANSFARAGIGRGERIGIFIPQSPQTAIAHLAAYKAGAIAVPLFALFGADALEFRLADSGASALVTDRAGAAKIAPLRAALPALHTVYCIDSGIDDTPEGTLPFEAALAAESEHYTPVDTLAEDAAVIIYTSGTTGKPKGALHAQRVLLGHLPGVEMSQNGFPRGARVFWTPADWAWIGGLLDVLLPAWHHGVTVLARRFEKFDGEAAFALMARHGVTHAFLPPTALKLMRSAQRPPQAQALRLVSVASGGESLGAGLLDWGREVFGVTINEFYGQTECNMVLSSCSRLFAPRAGAIGKAAPGHRVEIVDAAGQPVPAGVEGNIGIRAPDPVMFLGYWRNPGATRDKFAGDYLLSGDRGVADPDGFIRFVGRDDDVITSAGYRIGPGPIEDCLLKHPAVRMAAVVGVPDATRTEIVKAFVVLQPGAEAGATLVGELQQHVRTRLAAHEYPRAIAFVDSLPMTATGKIIRRALRES</sequence>
<dbReference type="InterPro" id="IPR045851">
    <property type="entry name" value="AMP-bd_C_sf"/>
</dbReference>
<keyword evidence="2" id="KW-0436">Ligase</keyword>
<dbReference type="SUPFAM" id="SSF56801">
    <property type="entry name" value="Acetyl-CoA synthetase-like"/>
    <property type="match status" value="1"/>
</dbReference>
<feature type="domain" description="AMP-binding enzyme C-terminal" evidence="6">
    <location>
        <begin position="454"/>
        <end position="531"/>
    </location>
</feature>
<comment type="similarity">
    <text evidence="1">Belongs to the ATP-dependent AMP-binding enzyme family.</text>
</comment>
<reference evidence="8" key="1">
    <citation type="submission" date="2017-09" db="EMBL/GenBank/DDBJ databases">
        <title>FDA dAtabase for Regulatory Grade micrObial Sequences (FDA-ARGOS): Supporting development and validation of Infectious Disease Dx tests.</title>
        <authorList>
            <person name="Minogue T."/>
            <person name="Wolcott M."/>
            <person name="Wasieloski L."/>
            <person name="Aguilar W."/>
            <person name="Moore D."/>
            <person name="Tallon L."/>
            <person name="Sadzewicz L."/>
            <person name="Ott S."/>
            <person name="Zhao X."/>
            <person name="Nagaraj S."/>
            <person name="Vavikolanu K."/>
            <person name="Aluvathingal J."/>
            <person name="Nadendla S."/>
            <person name="Sichtig H."/>
        </authorList>
    </citation>
    <scope>NUCLEOTIDE SEQUENCE [LARGE SCALE GENOMIC DNA]</scope>
    <source>
        <strain evidence="8">FDAARGOS_390</strain>
    </source>
</reference>
<evidence type="ECO:0000259" key="6">
    <source>
        <dbReference type="Pfam" id="PF13193"/>
    </source>
</evidence>
<dbReference type="InterPro" id="IPR025110">
    <property type="entry name" value="AMP-bd_C"/>
</dbReference>
<evidence type="ECO:0000256" key="4">
    <source>
        <dbReference type="ARBA" id="ARBA00022840"/>
    </source>
</evidence>
<dbReference type="EMBL" id="PDDY01000004">
    <property type="protein sequence ID" value="PEH38908.1"/>
    <property type="molecule type" value="Genomic_DNA"/>
</dbReference>
<name>A0A2A7S5S7_BURGA</name>
<dbReference type="Gene3D" id="3.30.300.30">
    <property type="match status" value="1"/>
</dbReference>
<dbReference type="GO" id="GO:0015645">
    <property type="term" value="F:fatty acid ligase activity"/>
    <property type="evidence" value="ECO:0007669"/>
    <property type="project" value="TreeGrafter"/>
</dbReference>
<dbReference type="InterPro" id="IPR051087">
    <property type="entry name" value="Mitochondrial_ACSM"/>
</dbReference>
<comment type="caution">
    <text evidence="7">The sequence shown here is derived from an EMBL/GenBank/DDBJ whole genome shotgun (WGS) entry which is preliminary data.</text>
</comment>
<dbReference type="CDD" id="cd05971">
    <property type="entry name" value="MACS_like_3"/>
    <property type="match status" value="1"/>
</dbReference>
<dbReference type="PROSITE" id="PS00455">
    <property type="entry name" value="AMP_BINDING"/>
    <property type="match status" value="1"/>
</dbReference>
<dbReference type="PANTHER" id="PTHR43605">
    <property type="entry name" value="ACYL-COENZYME A SYNTHETASE"/>
    <property type="match status" value="1"/>
</dbReference>
<keyword evidence="3" id="KW-0547">Nucleotide-binding</keyword>
<dbReference type="Pfam" id="PF00501">
    <property type="entry name" value="AMP-binding"/>
    <property type="match status" value="1"/>
</dbReference>
<evidence type="ECO:0000259" key="5">
    <source>
        <dbReference type="Pfam" id="PF00501"/>
    </source>
</evidence>
<dbReference type="GO" id="GO:0004321">
    <property type="term" value="F:fatty-acyl-CoA synthase activity"/>
    <property type="evidence" value="ECO:0007669"/>
    <property type="project" value="TreeGrafter"/>
</dbReference>
<dbReference type="InterPro" id="IPR020845">
    <property type="entry name" value="AMP-binding_CS"/>
</dbReference>
<dbReference type="GO" id="GO:0005524">
    <property type="term" value="F:ATP binding"/>
    <property type="evidence" value="ECO:0007669"/>
    <property type="project" value="UniProtKB-KW"/>
</dbReference>
<dbReference type="RefSeq" id="WP_098154237.1">
    <property type="nucleotide sequence ID" value="NZ_CADEWA010000015.1"/>
</dbReference>
<evidence type="ECO:0000256" key="2">
    <source>
        <dbReference type="ARBA" id="ARBA00022598"/>
    </source>
</evidence>
<dbReference type="AlphaFoldDB" id="A0A2A7S5S7"/>
<dbReference type="PANTHER" id="PTHR43605:SF10">
    <property type="entry name" value="ACYL-COA SYNTHETASE MEDIUM CHAIN FAMILY MEMBER 3"/>
    <property type="match status" value="1"/>
</dbReference>